<comment type="caution">
    <text evidence="1">The sequence shown here is derived from an EMBL/GenBank/DDBJ whole genome shotgun (WGS) entry which is preliminary data.</text>
</comment>
<dbReference type="EMBL" id="SRMQ01000002">
    <property type="protein sequence ID" value="TGJ77223.1"/>
    <property type="molecule type" value="Genomic_DNA"/>
</dbReference>
<proteinExistence type="predicted"/>
<evidence type="ECO:0008006" key="3">
    <source>
        <dbReference type="Google" id="ProtNLM"/>
    </source>
</evidence>
<evidence type="ECO:0000313" key="1">
    <source>
        <dbReference type="EMBL" id="TGJ77223.1"/>
    </source>
</evidence>
<keyword evidence="2" id="KW-1185">Reference proteome</keyword>
<evidence type="ECO:0000313" key="2">
    <source>
        <dbReference type="Proteomes" id="UP000297714"/>
    </source>
</evidence>
<organism evidence="1 2">
    <name type="scientific">Caproiciproducens galactitolivorans</name>
    <dbReference type="NCBI Taxonomy" id="642589"/>
    <lineage>
        <taxon>Bacteria</taxon>
        <taxon>Bacillati</taxon>
        <taxon>Bacillota</taxon>
        <taxon>Clostridia</taxon>
        <taxon>Eubacteriales</taxon>
        <taxon>Acutalibacteraceae</taxon>
        <taxon>Caproiciproducens</taxon>
    </lineage>
</organism>
<protein>
    <recommendedName>
        <fullName evidence="3">DNA polymerase I</fullName>
    </recommendedName>
</protein>
<gene>
    <name evidence="1" type="ORF">CAGA_05920</name>
</gene>
<dbReference type="AlphaFoldDB" id="A0A4Z0YEF0"/>
<name>A0A4Z0YEF0_9FIRM</name>
<sequence>MKTLSIDIETYSSAPLSKCGVYKYVEAPDFEILLFSYSVDGGPVQVIDLACGEKLPHEITIALTDDTVTKWAFNANFERICLSRFLGLPTGEYLKPSQWRCSMVWAATMGLPLSLEGVGAVLGLEKQKLTEEPH</sequence>
<reference evidence="1 2" key="1">
    <citation type="submission" date="2019-04" db="EMBL/GenBank/DDBJ databases">
        <authorList>
            <person name="Poehlein A."/>
            <person name="Bengelsdorf F.R."/>
            <person name="Duerre P."/>
            <person name="Daniel R."/>
        </authorList>
    </citation>
    <scope>NUCLEOTIDE SEQUENCE [LARGE SCALE GENOMIC DNA]</scope>
    <source>
        <strain evidence="1 2">BS-1</strain>
    </source>
</reference>
<dbReference type="Proteomes" id="UP000297714">
    <property type="component" value="Unassembled WGS sequence"/>
</dbReference>
<accession>A0A4Z0YEF0</accession>